<keyword evidence="5 7" id="KW-0326">Glycosidase</keyword>
<gene>
    <name evidence="10" type="ORF">D0Q02_05755</name>
</gene>
<evidence type="ECO:0000256" key="1">
    <source>
        <dbReference type="ARBA" id="ARBA00007495"/>
    </source>
</evidence>
<dbReference type="Gene3D" id="3.20.20.80">
    <property type="entry name" value="Glycosidases"/>
    <property type="match status" value="1"/>
</dbReference>
<dbReference type="Gene3D" id="2.60.120.10">
    <property type="entry name" value="Jelly Rolls"/>
    <property type="match status" value="1"/>
</dbReference>
<dbReference type="Pfam" id="PF00553">
    <property type="entry name" value="CBM_2"/>
    <property type="match status" value="1"/>
</dbReference>
<reference evidence="10 11" key="1">
    <citation type="submission" date="2018-08" db="EMBL/GenBank/DDBJ databases">
        <title>Verrucosispora craniellae sp. nov., isolated from a marine sponge in the South China Sea.</title>
        <authorList>
            <person name="Li L."/>
            <person name="Lin H.W."/>
        </authorList>
    </citation>
    <scope>NUCLEOTIDE SEQUENCE [LARGE SCALE GENOMIC DNA]</scope>
    <source>
        <strain evidence="10 11">LHW63014</strain>
    </source>
</reference>
<organism evidence="10 11">
    <name type="scientific">Micromonospora craniellae</name>
    <dbReference type="NCBI Taxonomy" id="2294034"/>
    <lineage>
        <taxon>Bacteria</taxon>
        <taxon>Bacillati</taxon>
        <taxon>Actinomycetota</taxon>
        <taxon>Actinomycetes</taxon>
        <taxon>Micromonosporales</taxon>
        <taxon>Micromonosporaceae</taxon>
        <taxon>Micromonospora</taxon>
    </lineage>
</organism>
<evidence type="ECO:0000256" key="2">
    <source>
        <dbReference type="ARBA" id="ARBA00022737"/>
    </source>
</evidence>
<dbReference type="GO" id="GO:0006355">
    <property type="term" value="P:regulation of DNA-templated transcription"/>
    <property type="evidence" value="ECO:0007669"/>
    <property type="project" value="InterPro"/>
</dbReference>
<dbReference type="SUPFAM" id="SSF49785">
    <property type="entry name" value="Galactose-binding domain-like"/>
    <property type="match status" value="2"/>
</dbReference>
<evidence type="ECO:0000256" key="7">
    <source>
        <dbReference type="RuleBase" id="RU361174"/>
    </source>
</evidence>
<dbReference type="PRINTS" id="PR00134">
    <property type="entry name" value="GLHYDRLASE10"/>
</dbReference>
<dbReference type="InterPro" id="IPR001000">
    <property type="entry name" value="GH10_dom"/>
</dbReference>
<dbReference type="InterPro" id="IPR008979">
    <property type="entry name" value="Galactose-bd-like_sf"/>
</dbReference>
<evidence type="ECO:0000256" key="6">
    <source>
        <dbReference type="ARBA" id="ARBA00023326"/>
    </source>
</evidence>
<feature type="compositionally biased region" description="Low complexity" evidence="8">
    <location>
        <begin position="27"/>
        <end position="43"/>
    </location>
</feature>
<evidence type="ECO:0000256" key="4">
    <source>
        <dbReference type="ARBA" id="ARBA00023277"/>
    </source>
</evidence>
<evidence type="ECO:0000259" key="9">
    <source>
        <dbReference type="PROSITE" id="PS51760"/>
    </source>
</evidence>
<dbReference type="SUPFAM" id="SSF51445">
    <property type="entry name" value="(Trans)glycosidases"/>
    <property type="match status" value="1"/>
</dbReference>
<comment type="catalytic activity">
    <reaction evidence="7">
        <text>Endohydrolysis of (1-&gt;4)-beta-D-xylosidic linkages in xylans.</text>
        <dbReference type="EC" id="3.2.1.8"/>
    </reaction>
</comment>
<comment type="similarity">
    <text evidence="1 7">Belongs to the glycosyl hydrolase 10 (cellulase F) family.</text>
</comment>
<dbReference type="EC" id="3.2.1.8" evidence="7"/>
<dbReference type="SUPFAM" id="SSF49344">
    <property type="entry name" value="CBD9-like"/>
    <property type="match status" value="1"/>
</dbReference>
<dbReference type="InterPro" id="IPR012318">
    <property type="entry name" value="HTH_CRP"/>
</dbReference>
<comment type="caution">
    <text evidence="10">The sequence shown here is derived from an EMBL/GenBank/DDBJ whole genome shotgun (WGS) entry which is preliminary data.</text>
</comment>
<dbReference type="PANTHER" id="PTHR31490">
    <property type="entry name" value="GLYCOSYL HYDROLASE"/>
    <property type="match status" value="1"/>
</dbReference>
<dbReference type="Gene3D" id="2.60.40.290">
    <property type="match status" value="1"/>
</dbReference>
<dbReference type="Pfam" id="PF02018">
    <property type="entry name" value="CBM_4_9"/>
    <property type="match status" value="2"/>
</dbReference>
<dbReference type="InterPro" id="IPR012291">
    <property type="entry name" value="CBM2_carb-bd_dom_sf"/>
</dbReference>
<protein>
    <recommendedName>
        <fullName evidence="7">Beta-xylanase</fullName>
        <ecNumber evidence="7">3.2.1.8</ecNumber>
    </recommendedName>
</protein>
<dbReference type="PROSITE" id="PS51760">
    <property type="entry name" value="GH10_2"/>
    <property type="match status" value="1"/>
</dbReference>
<dbReference type="Gene3D" id="2.60.40.1190">
    <property type="match status" value="1"/>
</dbReference>
<evidence type="ECO:0000313" key="11">
    <source>
        <dbReference type="Proteomes" id="UP000262621"/>
    </source>
</evidence>
<name>A0A372G3B3_9ACTN</name>
<dbReference type="GO" id="GO:0003677">
    <property type="term" value="F:DNA binding"/>
    <property type="evidence" value="ECO:0007669"/>
    <property type="project" value="InterPro"/>
</dbReference>
<dbReference type="InterPro" id="IPR017853">
    <property type="entry name" value="GH"/>
</dbReference>
<dbReference type="SUPFAM" id="SSF49384">
    <property type="entry name" value="Carbohydrate-binding domain"/>
    <property type="match status" value="1"/>
</dbReference>
<dbReference type="InterPro" id="IPR001919">
    <property type="entry name" value="CBD2"/>
</dbReference>
<keyword evidence="11" id="KW-1185">Reference proteome</keyword>
<dbReference type="CDD" id="cd00005">
    <property type="entry name" value="CBM9_like_1"/>
    <property type="match status" value="1"/>
</dbReference>
<keyword evidence="6 7" id="KW-0624">Polysaccharide degradation</keyword>
<evidence type="ECO:0000313" key="10">
    <source>
        <dbReference type="EMBL" id="RFS47492.1"/>
    </source>
</evidence>
<dbReference type="InterPro" id="IPR044846">
    <property type="entry name" value="GH10"/>
</dbReference>
<keyword evidence="2" id="KW-0677">Repeat</keyword>
<dbReference type="InterPro" id="IPR008965">
    <property type="entry name" value="CBM2/CBM3_carb-bd_dom_sf"/>
</dbReference>
<keyword evidence="4 7" id="KW-0119">Carbohydrate metabolism</keyword>
<dbReference type="InterPro" id="IPR003305">
    <property type="entry name" value="CenC_carb-bd"/>
</dbReference>
<dbReference type="EMBL" id="QVFU01000003">
    <property type="protein sequence ID" value="RFS47492.1"/>
    <property type="molecule type" value="Genomic_DNA"/>
</dbReference>
<dbReference type="GO" id="GO:0045493">
    <property type="term" value="P:xylan catabolic process"/>
    <property type="evidence" value="ECO:0007669"/>
    <property type="project" value="UniProtKB-KW"/>
</dbReference>
<dbReference type="SMART" id="SM00637">
    <property type="entry name" value="CBD_II"/>
    <property type="match status" value="1"/>
</dbReference>
<feature type="region of interest" description="Disordered" evidence="8">
    <location>
        <begin position="1"/>
        <end position="67"/>
    </location>
</feature>
<dbReference type="Pfam" id="PF13545">
    <property type="entry name" value="HTH_Crp_2"/>
    <property type="match status" value="1"/>
</dbReference>
<dbReference type="GO" id="GO:0031176">
    <property type="term" value="F:endo-1,4-beta-xylanase activity"/>
    <property type="evidence" value="ECO:0007669"/>
    <property type="project" value="UniProtKB-EC"/>
</dbReference>
<dbReference type="SMART" id="SM00633">
    <property type="entry name" value="Glyco_10"/>
    <property type="match status" value="1"/>
</dbReference>
<keyword evidence="3 7" id="KW-0378">Hydrolase</keyword>
<dbReference type="Gene3D" id="2.60.120.260">
    <property type="entry name" value="Galactose-binding domain-like"/>
    <property type="match status" value="2"/>
</dbReference>
<dbReference type="Pfam" id="PF06452">
    <property type="entry name" value="CBM9_1"/>
    <property type="match status" value="1"/>
</dbReference>
<dbReference type="GO" id="GO:0030247">
    <property type="term" value="F:polysaccharide binding"/>
    <property type="evidence" value="ECO:0007669"/>
    <property type="project" value="InterPro"/>
</dbReference>
<feature type="compositionally biased region" description="Basic and acidic residues" evidence="8">
    <location>
        <begin position="1"/>
        <end position="16"/>
    </location>
</feature>
<dbReference type="PANTHER" id="PTHR31490:SF90">
    <property type="entry name" value="ENDO-1,4-BETA-XYLANASE A"/>
    <property type="match status" value="1"/>
</dbReference>
<evidence type="ECO:0000256" key="8">
    <source>
        <dbReference type="SAM" id="MobiDB-lite"/>
    </source>
</evidence>
<dbReference type="Pfam" id="PF00331">
    <property type="entry name" value="Glyco_hydro_10"/>
    <property type="match status" value="1"/>
</dbReference>
<proteinExistence type="inferred from homology"/>
<accession>A0A372G3B3</accession>
<sequence length="1347" mass="145249">MHARGGEVRVLGHEPPPRTFRRCRCSRCSTPTASSGSARSGARWPPLTTPTTARGSASPRRPAPVSWTRRRHCEVPALRDHVLRHLSGQVNRDRRDRVRRAAPQPVARIADWIAERRPAPGSRISLPGSQQGLGEEIGLSRVTVNRALRVLADAGCHPGRARRRGGGRPLAGRGRGRRAVAGHRPESFRKFWSQRSVRHSMHALGCVCHAPAPHPATSHNRVKGSPMRLWKTSPRSRHRSRLLAVLCTTTLVAAVAVAPGPAVAAETVLSTDFESGSYAPWGPRGDVTLAIAPEGHDSDNSLSVTGRTANWQGPATSATALFTPGTRYSVTAWVKLPAGTEGTAGVHFTVESTPAAGGDNTYTWIGDSVPATAAGWVRIGGDYTLPTGLSAATLYVEAEGTTPFLLDDVLITAPDGGTGPAPGTVIVDTDFEDGLDGWGPRDGGPGAPRVTLTDVAHGGEAAALVSDRVNQGAGLGRDVTGLVEPGVTFEFSAWLRFAEGQPTDEIWLSLASTSGGSQTFATLAQFTTVTNSGWTQVTARFTVPAADSTYLYFETRWQGADVPGNTSDFLVDDVVVRVPQPPVIEDLTGIHETTDFPVGVAIDGRETVGAAAELLTRHFNQVTHENHMKPEAWYDDEGTFRPHDQALAVLDFARDNELRVYGHVLVWHSQTPAWFFQDADGQPLTTSVAHQQLLRDRMRTHIFGVAESLRQRYGPFGSATNPLYAWDVVNEVVSDSGEHADGLRRSEWYRILGESYVDLAFEYAHEAFNDVHAVEGSDPVALFINDYNTEQSGKQARYRALVERLLARGVPVDGVGHQFHVSLATPVSSLEAALDAFTDLPVTQAVTELDVTTGTPVTQANLIEQGYYYRDAFRIFREHTEELTAVTVWGLTDGRSWRSANAPLLFDDDLRAKPAYHGAADGELPARLRTATVFAGDVALTAAAPADLTWRKLPLHPVEEAARFQLRWAPDHLTAYVTVTDATVSVDDRVEFVLDGETYRVRRDGTGDVPAVAAVRDGGYHLVAHLPLTDAVRGDTLPLDVRVTDDGTTSAWNTPGAVGTLTLVEELSYLEVRRASSAPGVDGTVDAVWAQASTVTTAKQVSGADGAVAQVRTLWRDQTLYVLAEVTDPVVDVSGSDPWTQDSVEIYVDAGNAKNGSYRYEDTQIRINADNVVSFGTGDEAFQAGRLRSATVRTATGYTVEAAISLLEHGGLDTFHGLDFQVNDASGGTRTAIRNWAEQEGVGYQSTARWGVGRLVEGSTVDVTLTRVARWNSDSGGGYCATITATNNGDKPVAWTAIVDLEGDIYTAWNFTRERLADGSYRISGVDWNRTLKPGASTVSVGYCANL</sequence>
<dbReference type="InterPro" id="IPR010502">
    <property type="entry name" value="Carb-bd_dom_fam9"/>
</dbReference>
<feature type="region of interest" description="Disordered" evidence="8">
    <location>
        <begin position="215"/>
        <end position="234"/>
    </location>
</feature>
<feature type="domain" description="GH10" evidence="9">
    <location>
        <begin position="581"/>
        <end position="922"/>
    </location>
</feature>
<feature type="region of interest" description="Disordered" evidence="8">
    <location>
        <begin position="159"/>
        <end position="182"/>
    </location>
</feature>
<dbReference type="Proteomes" id="UP000262621">
    <property type="component" value="Unassembled WGS sequence"/>
</dbReference>
<dbReference type="InterPro" id="IPR014710">
    <property type="entry name" value="RmlC-like_jellyroll"/>
</dbReference>
<evidence type="ECO:0000256" key="5">
    <source>
        <dbReference type="ARBA" id="ARBA00023295"/>
    </source>
</evidence>
<evidence type="ECO:0000256" key="3">
    <source>
        <dbReference type="ARBA" id="ARBA00022801"/>
    </source>
</evidence>